<dbReference type="InterPro" id="IPR036643">
    <property type="entry name" value="RNApol_insert_sf"/>
</dbReference>
<reference evidence="13" key="1">
    <citation type="submission" date="2023-07" db="EMBL/GenBank/DDBJ databases">
        <authorList>
            <person name="Kim M."/>
        </authorList>
    </citation>
    <scope>NUCLEOTIDE SEQUENCE</scope>
    <source>
        <strain evidence="13">BIUV-7</strain>
    </source>
</reference>
<dbReference type="SMART" id="SM00662">
    <property type="entry name" value="RPOLD"/>
    <property type="match status" value="1"/>
</dbReference>
<feature type="domain" description="DNA-directed RNA polymerase RpoA/D/Rpb3-type" evidence="12">
    <location>
        <begin position="28"/>
        <end position="235"/>
    </location>
</feature>
<comment type="caution">
    <text evidence="13">The sequence shown here is derived from an EMBL/GenBank/DDBJ whole genome shotgun (WGS) entry which is preliminary data.</text>
</comment>
<dbReference type="GO" id="GO:0003899">
    <property type="term" value="F:DNA-directed RNA polymerase activity"/>
    <property type="evidence" value="ECO:0007669"/>
    <property type="project" value="UniProtKB-EC"/>
</dbReference>
<keyword evidence="6 11" id="KW-0548">Nucleotidyltransferase</keyword>
<dbReference type="InterPro" id="IPR011773">
    <property type="entry name" value="DNA-dir_RpoA"/>
</dbReference>
<dbReference type="Pfam" id="PF03118">
    <property type="entry name" value="RNA_pol_A_CTD"/>
    <property type="match status" value="1"/>
</dbReference>
<evidence type="ECO:0000256" key="10">
    <source>
        <dbReference type="ARBA" id="ARBA00048552"/>
    </source>
</evidence>
<feature type="region of interest" description="Alpha N-terminal domain (alpha-NTD)" evidence="11">
    <location>
        <begin position="1"/>
        <end position="236"/>
    </location>
</feature>
<gene>
    <name evidence="11" type="primary">rpoA</name>
    <name evidence="13" type="ORF">Q4F19_19735</name>
</gene>
<keyword evidence="5 11" id="KW-0808">Transferase</keyword>
<evidence type="ECO:0000256" key="6">
    <source>
        <dbReference type="ARBA" id="ARBA00022695"/>
    </source>
</evidence>
<comment type="function">
    <text evidence="11">DNA-dependent RNA polymerase catalyzes the transcription of DNA into RNA using the four ribonucleoside triphosphates as substrates.</text>
</comment>
<dbReference type="SUPFAM" id="SSF55257">
    <property type="entry name" value="RBP11-like subunits of RNA polymerase"/>
    <property type="match status" value="1"/>
</dbReference>
<comment type="similarity">
    <text evidence="1 11">Belongs to the RNA polymerase alpha chain family.</text>
</comment>
<proteinExistence type="inferred from homology"/>
<evidence type="ECO:0000256" key="8">
    <source>
        <dbReference type="ARBA" id="ARBA00032524"/>
    </source>
</evidence>
<evidence type="ECO:0000256" key="1">
    <source>
        <dbReference type="ARBA" id="ARBA00007123"/>
    </source>
</evidence>
<accession>A0ABT8YFU7</accession>
<dbReference type="GO" id="GO:0000428">
    <property type="term" value="C:DNA-directed RNA polymerase complex"/>
    <property type="evidence" value="ECO:0007669"/>
    <property type="project" value="UniProtKB-KW"/>
</dbReference>
<dbReference type="Pfam" id="PF01193">
    <property type="entry name" value="RNA_pol_L"/>
    <property type="match status" value="1"/>
</dbReference>
<evidence type="ECO:0000256" key="7">
    <source>
        <dbReference type="ARBA" id="ARBA00023163"/>
    </source>
</evidence>
<dbReference type="SUPFAM" id="SSF47789">
    <property type="entry name" value="C-terminal domain of RNA polymerase alpha subunit"/>
    <property type="match status" value="1"/>
</dbReference>
<protein>
    <recommendedName>
        <fullName evidence="3 11">DNA-directed RNA polymerase subunit alpha</fullName>
        <shortName evidence="11">RNAP subunit alpha</shortName>
        <ecNumber evidence="2 11">2.7.7.6</ecNumber>
    </recommendedName>
    <alternativeName>
        <fullName evidence="9 11">RNA polymerase subunit alpha</fullName>
    </alternativeName>
    <alternativeName>
        <fullName evidence="8 11">Transcriptase subunit alpha</fullName>
    </alternativeName>
</protein>
<dbReference type="EC" id="2.7.7.6" evidence="2 11"/>
<dbReference type="NCBIfam" id="NF003519">
    <property type="entry name" value="PRK05182.2-5"/>
    <property type="match status" value="1"/>
</dbReference>
<feature type="region of interest" description="Alpha C-terminal domain (alpha-CTD)" evidence="11">
    <location>
        <begin position="267"/>
        <end position="355"/>
    </location>
</feature>
<comment type="catalytic activity">
    <reaction evidence="10 11">
        <text>RNA(n) + a ribonucleoside 5'-triphosphate = RNA(n+1) + diphosphate</text>
        <dbReference type="Rhea" id="RHEA:21248"/>
        <dbReference type="Rhea" id="RHEA-COMP:14527"/>
        <dbReference type="Rhea" id="RHEA-COMP:17342"/>
        <dbReference type="ChEBI" id="CHEBI:33019"/>
        <dbReference type="ChEBI" id="CHEBI:61557"/>
        <dbReference type="ChEBI" id="CHEBI:140395"/>
        <dbReference type="EC" id="2.7.7.6"/>
    </reaction>
</comment>
<dbReference type="SUPFAM" id="SSF56553">
    <property type="entry name" value="Insert subdomain of RNA polymerase alpha subunit"/>
    <property type="match status" value="1"/>
</dbReference>
<keyword evidence="14" id="KW-1185">Reference proteome</keyword>
<dbReference type="InterPro" id="IPR011260">
    <property type="entry name" value="RNAP_asu_C"/>
</dbReference>
<sequence>MAVNAKNWQELKKPMGLERKAGGGSKSRATFIAEPLERGFGLTLGNALRRVLLSSLQGAAVTAIKIENVLHEFSSLAGVREDVTDIVLNVKQVALRMQGEGPKRLQLSATGPAEVTAGDIATSGDIEVMNKDLVICHLDEGASLNMELTVHIGKGYVPAAANRPVDAPIGLIPIDALYSPVRQVAYKVENTRVGQELDYDKLTITVETDGTVTPEDALAYSARILQDQLQLFVHFDDGMAQSAPVAQAPIAPIGGGVSEPEVGSNQLNRFLLKKVDELELSVRSANCLKNDNIIYIGDLVQKTEAEMLRTPNFGRKSLNEIKEVLATMGLRLGMEIPGWPPENIEEMAKKLEQEF</sequence>
<evidence type="ECO:0000259" key="12">
    <source>
        <dbReference type="SMART" id="SM00662"/>
    </source>
</evidence>
<dbReference type="Pfam" id="PF01000">
    <property type="entry name" value="RNA_pol_A_bac"/>
    <property type="match status" value="1"/>
</dbReference>
<name>A0ABT8YFU7_9SPHN</name>
<dbReference type="NCBIfam" id="TIGR02027">
    <property type="entry name" value="rpoA"/>
    <property type="match status" value="1"/>
</dbReference>
<dbReference type="HAMAP" id="MF_00059">
    <property type="entry name" value="RNApol_bact_RpoA"/>
    <property type="match status" value="1"/>
</dbReference>
<evidence type="ECO:0000256" key="2">
    <source>
        <dbReference type="ARBA" id="ARBA00012418"/>
    </source>
</evidence>
<evidence type="ECO:0000256" key="11">
    <source>
        <dbReference type="HAMAP-Rule" id="MF_00059"/>
    </source>
</evidence>
<keyword evidence="7 11" id="KW-0804">Transcription</keyword>
<organism evidence="13 14">
    <name type="scientific">Sphingomonas natans</name>
    <dbReference type="NCBI Taxonomy" id="3063330"/>
    <lineage>
        <taxon>Bacteria</taxon>
        <taxon>Pseudomonadati</taxon>
        <taxon>Pseudomonadota</taxon>
        <taxon>Alphaproteobacteria</taxon>
        <taxon>Sphingomonadales</taxon>
        <taxon>Sphingomonadaceae</taxon>
        <taxon>Sphingomonas</taxon>
    </lineage>
</organism>
<dbReference type="CDD" id="cd06928">
    <property type="entry name" value="RNAP_alpha_NTD"/>
    <property type="match status" value="1"/>
</dbReference>
<dbReference type="RefSeq" id="WP_303546321.1">
    <property type="nucleotide sequence ID" value="NZ_JAUOTP010000011.1"/>
</dbReference>
<dbReference type="InterPro" id="IPR011262">
    <property type="entry name" value="DNA-dir_RNA_pol_insert"/>
</dbReference>
<evidence type="ECO:0000256" key="3">
    <source>
        <dbReference type="ARBA" id="ARBA00015972"/>
    </source>
</evidence>
<comment type="subunit">
    <text evidence="11">Homodimer. The RNAP catalytic core consists of 2 alpha, 1 beta, 1 beta' and 1 omega subunit. When a sigma factor is associated with the core the holoenzyme is formed, which can initiate transcription.</text>
</comment>
<evidence type="ECO:0000256" key="9">
    <source>
        <dbReference type="ARBA" id="ARBA00033070"/>
    </source>
</evidence>
<dbReference type="Gene3D" id="1.10.150.20">
    <property type="entry name" value="5' to 3' exonuclease, C-terminal subdomain"/>
    <property type="match status" value="1"/>
</dbReference>
<keyword evidence="4 11" id="KW-0240">DNA-directed RNA polymerase</keyword>
<comment type="domain">
    <text evidence="11">The N-terminal domain is essential for RNAP assembly and basal transcription, whereas the C-terminal domain is involved in interaction with transcriptional regulators and with upstream promoter elements.</text>
</comment>
<evidence type="ECO:0000256" key="5">
    <source>
        <dbReference type="ARBA" id="ARBA00022679"/>
    </source>
</evidence>
<dbReference type="InterPro" id="IPR036603">
    <property type="entry name" value="RBP11-like"/>
</dbReference>
<dbReference type="EMBL" id="JAUOTP010000011">
    <property type="protein sequence ID" value="MDO6416625.1"/>
    <property type="molecule type" value="Genomic_DNA"/>
</dbReference>
<evidence type="ECO:0000256" key="4">
    <source>
        <dbReference type="ARBA" id="ARBA00022478"/>
    </source>
</evidence>
<dbReference type="NCBIfam" id="NF003513">
    <property type="entry name" value="PRK05182.1-2"/>
    <property type="match status" value="1"/>
</dbReference>
<dbReference type="Gene3D" id="2.170.120.12">
    <property type="entry name" value="DNA-directed RNA polymerase, insert domain"/>
    <property type="match status" value="1"/>
</dbReference>
<evidence type="ECO:0000313" key="14">
    <source>
        <dbReference type="Proteomes" id="UP001169764"/>
    </source>
</evidence>
<dbReference type="InterPro" id="IPR011263">
    <property type="entry name" value="DNA-dir_RNA_pol_RpoA/D/Rpb3"/>
</dbReference>
<dbReference type="Proteomes" id="UP001169764">
    <property type="component" value="Unassembled WGS sequence"/>
</dbReference>
<dbReference type="Gene3D" id="3.30.1360.10">
    <property type="entry name" value="RNA polymerase, RBP11-like subunit"/>
    <property type="match status" value="1"/>
</dbReference>
<evidence type="ECO:0000313" key="13">
    <source>
        <dbReference type="EMBL" id="MDO6416625.1"/>
    </source>
</evidence>